<reference evidence="3 5" key="3">
    <citation type="submission" date="2018-07" db="EMBL/GenBank/DDBJ databases">
        <title>Mechanisms of high-level aminoglycoside resistance among Gram-negative pathogens in Brazil.</title>
        <authorList>
            <person name="Ballaben A.S."/>
            <person name="Darini A.L.C."/>
            <person name="Doi Y."/>
        </authorList>
    </citation>
    <scope>NUCLEOTIDE SEQUENCE [LARGE SCALE GENOMIC DNA]</scope>
    <source>
        <strain evidence="3 5">B2-305</strain>
    </source>
</reference>
<dbReference type="PANTHER" id="PTHR13696">
    <property type="entry name" value="P-LOOP CONTAINING NUCLEOSIDE TRIPHOSPHATE HYDROLASE"/>
    <property type="match status" value="1"/>
</dbReference>
<sequence>MDSNEYGLDQYPFVDFENQIYPARFVAECLQIGTVWLGDIVREHNLNIRRIPRGTVETRGYTLEDIFRIASIRREIGAIKPFPRPITLSVYVQKGGTAKTTTACNLAIHFNLMGLRTLVIDNDPQADATSMLGYDPDLTSAELEEVGVPGNRAVDGHIGNLMRVGNTYTPLSLEEVIKKPFGEYGPHLIPAEVTLDEMDIVLRNANGSDFRYSIFIEQARSGKLPHCDLSNYDVIIMDNAPSGTMLSRNSMVAADFLVCPIRMDKFSFRALSRLAFRLSEFAKDFQRSPEIIAIPTMYIRNRPRIQANLERLTTLFPGKVTQSPLYHNEDYSKSLEEGIPVSLWRQASDNSVGAFRTVFSEVVSRIRDVLEASK</sequence>
<dbReference type="InterPro" id="IPR050678">
    <property type="entry name" value="DNA_Partitioning_ATPase"/>
</dbReference>
<comment type="caution">
    <text evidence="3">The sequence shown here is derived from an EMBL/GenBank/DDBJ whole genome shotgun (WGS) entry which is preliminary data.</text>
</comment>
<evidence type="ECO:0000259" key="1">
    <source>
        <dbReference type="Pfam" id="PF13614"/>
    </source>
</evidence>
<dbReference type="InterPro" id="IPR025669">
    <property type="entry name" value="AAA_dom"/>
</dbReference>
<dbReference type="InterPro" id="IPR027417">
    <property type="entry name" value="P-loop_NTPase"/>
</dbReference>
<dbReference type="CDD" id="cd02042">
    <property type="entry name" value="ParAB_family"/>
    <property type="match status" value="1"/>
</dbReference>
<accession>A0A2K4Y2S0</accession>
<reference evidence="2" key="1">
    <citation type="submission" date="2015-06" db="EMBL/GenBank/DDBJ databases">
        <authorList>
            <person name="Radhakrishnan R."/>
            <person name="Underwood A."/>
            <person name="Al-Shahib A."/>
        </authorList>
    </citation>
    <scope>NUCLEOTIDE SEQUENCE</scope>
    <source>
        <strain evidence="2">P19_London_7_VIM_2_05_10</strain>
    </source>
</reference>
<proteinExistence type="predicted"/>
<organism evidence="3 5">
    <name type="scientific">Pseudomonas aeruginosa</name>
    <dbReference type="NCBI Taxonomy" id="287"/>
    <lineage>
        <taxon>Bacteria</taxon>
        <taxon>Pseudomonadati</taxon>
        <taxon>Pseudomonadota</taxon>
        <taxon>Gammaproteobacteria</taxon>
        <taxon>Pseudomonadales</taxon>
        <taxon>Pseudomonadaceae</taxon>
        <taxon>Pseudomonas</taxon>
    </lineage>
</organism>
<dbReference type="EMBL" id="QORE01000166">
    <property type="protein sequence ID" value="RCI75479.1"/>
    <property type="molecule type" value="Genomic_DNA"/>
</dbReference>
<evidence type="ECO:0000313" key="4">
    <source>
        <dbReference type="Proteomes" id="UP000045039"/>
    </source>
</evidence>
<reference evidence="4" key="2">
    <citation type="submission" date="2015-06" db="EMBL/GenBank/DDBJ databases">
        <authorList>
            <person name="Radhakrishnan Rajesh"/>
            <person name="Underwood Anthony"/>
            <person name="Al-Shahib Ali"/>
        </authorList>
    </citation>
    <scope>NUCLEOTIDE SEQUENCE [LARGE SCALE GENOMIC DNA]</scope>
    <source>
        <strain evidence="4">P19_London_7_VIM_2_05_10</strain>
    </source>
</reference>
<name>A0A2K4Y2S0_PSEAI</name>
<dbReference type="SUPFAM" id="SSF52540">
    <property type="entry name" value="P-loop containing nucleoside triphosphate hydrolases"/>
    <property type="match status" value="1"/>
</dbReference>
<evidence type="ECO:0000313" key="2">
    <source>
        <dbReference type="EMBL" id="CRP64379.1"/>
    </source>
</evidence>
<evidence type="ECO:0000313" key="3">
    <source>
        <dbReference type="EMBL" id="RCI75479.1"/>
    </source>
</evidence>
<gene>
    <name evidence="2" type="primary">parA_2</name>
    <name evidence="3" type="ORF">DT376_07445</name>
    <name evidence="2" type="ORF">PAERUG_P19_London_7_VIM_2_05_10_05103</name>
</gene>
<dbReference type="Gene3D" id="3.40.50.300">
    <property type="entry name" value="P-loop containing nucleotide triphosphate hydrolases"/>
    <property type="match status" value="1"/>
</dbReference>
<evidence type="ECO:0000313" key="5">
    <source>
        <dbReference type="Proteomes" id="UP000253594"/>
    </source>
</evidence>
<dbReference type="EMBL" id="CVVU01000234">
    <property type="protein sequence ID" value="CRP64379.1"/>
    <property type="molecule type" value="Genomic_DNA"/>
</dbReference>
<dbReference type="AlphaFoldDB" id="A0A2K4Y2S0"/>
<feature type="domain" description="AAA" evidence="1">
    <location>
        <begin position="88"/>
        <end position="286"/>
    </location>
</feature>
<dbReference type="Proteomes" id="UP000045039">
    <property type="component" value="Unassembled WGS sequence"/>
</dbReference>
<dbReference type="RefSeq" id="WP_023100621.1">
    <property type="nucleotide sequence ID" value="NZ_BSAZ01000057.1"/>
</dbReference>
<dbReference type="Proteomes" id="UP000253594">
    <property type="component" value="Unassembled WGS sequence"/>
</dbReference>
<dbReference type="Pfam" id="PF13614">
    <property type="entry name" value="AAA_31"/>
    <property type="match status" value="1"/>
</dbReference>
<protein>
    <submittedName>
        <fullName evidence="2">Chromosome partitioning protein ParA</fullName>
    </submittedName>
    <submittedName>
        <fullName evidence="3">ParA family protein</fullName>
    </submittedName>
</protein>
<dbReference type="PANTHER" id="PTHR13696:SF99">
    <property type="entry name" value="COBYRINIC ACID AC-DIAMIDE SYNTHASE"/>
    <property type="match status" value="1"/>
</dbReference>